<dbReference type="RefSeq" id="WP_290236026.1">
    <property type="nucleotide sequence ID" value="NZ_JAUFPZ010000002.1"/>
</dbReference>
<keyword evidence="4" id="KW-0378">Hydrolase</keyword>
<proteinExistence type="predicted"/>
<dbReference type="Pfam" id="PF02638">
    <property type="entry name" value="GHL10"/>
    <property type="match status" value="1"/>
</dbReference>
<evidence type="ECO:0000313" key="5">
    <source>
        <dbReference type="Proteomes" id="UP001595793"/>
    </source>
</evidence>
<keyword evidence="1" id="KW-0732">Signal</keyword>
<feature type="compositionally biased region" description="Acidic residues" evidence="2">
    <location>
        <begin position="44"/>
        <end position="53"/>
    </location>
</feature>
<dbReference type="InterPro" id="IPR052177">
    <property type="entry name" value="Divisome_Glycosyl_Hydrolase"/>
</dbReference>
<feature type="region of interest" description="Disordered" evidence="2">
    <location>
        <begin position="39"/>
        <end position="68"/>
    </location>
</feature>
<evidence type="ECO:0000313" key="4">
    <source>
        <dbReference type="EMBL" id="MFC4026572.1"/>
    </source>
</evidence>
<dbReference type="PANTHER" id="PTHR43405:SF1">
    <property type="entry name" value="GLYCOSYL HYDROLASE DIGH"/>
    <property type="match status" value="1"/>
</dbReference>
<dbReference type="Proteomes" id="UP001595793">
    <property type="component" value="Unassembled WGS sequence"/>
</dbReference>
<protein>
    <submittedName>
        <fullName evidence="4">Glycoside hydrolase family 10 protein</fullName>
    </submittedName>
</protein>
<dbReference type="SUPFAM" id="SSF51445">
    <property type="entry name" value="(Trans)glycosidases"/>
    <property type="match status" value="1"/>
</dbReference>
<accession>A0ABV8H399</accession>
<dbReference type="InterPro" id="IPR017853">
    <property type="entry name" value="GH"/>
</dbReference>
<feature type="compositionally biased region" description="Basic and acidic residues" evidence="2">
    <location>
        <begin position="58"/>
        <end position="68"/>
    </location>
</feature>
<dbReference type="InterPro" id="IPR003790">
    <property type="entry name" value="GHL10"/>
</dbReference>
<reference evidence="5" key="1">
    <citation type="journal article" date="2019" name="Int. J. Syst. Evol. Microbiol.">
        <title>The Global Catalogue of Microorganisms (GCM) 10K type strain sequencing project: providing services to taxonomists for standard genome sequencing and annotation.</title>
        <authorList>
            <consortium name="The Broad Institute Genomics Platform"/>
            <consortium name="The Broad Institute Genome Sequencing Center for Infectious Disease"/>
            <person name="Wu L."/>
            <person name="Ma J."/>
        </authorList>
    </citation>
    <scope>NUCLEOTIDE SEQUENCE [LARGE SCALE GENOMIC DNA]</scope>
    <source>
        <strain evidence="5">CECT 9128</strain>
    </source>
</reference>
<sequence length="565" mass="65007">MNLTDIMRMQSLMKRSSLLKKSLAAFSLFLIFSCKTQQTANNSDGDETPEVVEPEIPSEQKVEELDTTKPAEVTPEELPDTVAIEKEVLKNEPPIDVAEFRAAWIATVANINWPSRSGLPTAQQQQEAIKLLDFLANHNYNAVIFQVRPQADALYESELEPWSYFLTGQQGKAPDPYYDPLNFWIKEAHQRGMELHVWLNPYRAYHTTGGEIGAASVVKTNPEMVVKLQNGMYWMDPSREDVQDRTAAVVQDLVQRYDVDGIHFDDYFYPYDSYNGGKDFPDDQSWNAYKNSGGKLSRGDWRRKNVDDFIERVAKMIKNEKRFVKFGISPFGIWRPGYPQSIAGYDQYEKLYADAKKWLNEGWVDYLTPQLYWKTAQTAQSFPVLLNWWQEENTQNRHIWPGINAGLIKEEGYENELFNQLMITRGMLSKDAGAVLWDLKTLMNDKEAEKALAENYFRKPALVPASPWMDDKAPKSPEVSTNLDANTLRISWTHPNPNEVFKWVLYFQYEGSKWDFKILNADQFSALKTTLSYLVGEKKVKLSKIGITAVDRTGNQSDFKEIILE</sequence>
<feature type="domain" description="Glycosyl hydrolase-like 10" evidence="3">
    <location>
        <begin position="99"/>
        <end position="408"/>
    </location>
</feature>
<keyword evidence="5" id="KW-1185">Reference proteome</keyword>
<evidence type="ECO:0000259" key="3">
    <source>
        <dbReference type="Pfam" id="PF02638"/>
    </source>
</evidence>
<organism evidence="4 5">
    <name type="scientific">Zunongwangia endophytica</name>
    <dbReference type="NCBI Taxonomy" id="1808945"/>
    <lineage>
        <taxon>Bacteria</taxon>
        <taxon>Pseudomonadati</taxon>
        <taxon>Bacteroidota</taxon>
        <taxon>Flavobacteriia</taxon>
        <taxon>Flavobacteriales</taxon>
        <taxon>Flavobacteriaceae</taxon>
        <taxon>Zunongwangia</taxon>
    </lineage>
</organism>
<gene>
    <name evidence="4" type="ORF">ACFOS1_04090</name>
</gene>
<dbReference type="Gene3D" id="3.20.20.80">
    <property type="entry name" value="Glycosidases"/>
    <property type="match status" value="1"/>
</dbReference>
<evidence type="ECO:0000256" key="2">
    <source>
        <dbReference type="SAM" id="MobiDB-lite"/>
    </source>
</evidence>
<evidence type="ECO:0000256" key="1">
    <source>
        <dbReference type="ARBA" id="ARBA00022729"/>
    </source>
</evidence>
<comment type="caution">
    <text evidence="4">The sequence shown here is derived from an EMBL/GenBank/DDBJ whole genome shotgun (WGS) entry which is preliminary data.</text>
</comment>
<dbReference type="PANTHER" id="PTHR43405">
    <property type="entry name" value="GLYCOSYL HYDROLASE DIGH"/>
    <property type="match status" value="1"/>
</dbReference>
<dbReference type="GO" id="GO:0016787">
    <property type="term" value="F:hydrolase activity"/>
    <property type="evidence" value="ECO:0007669"/>
    <property type="project" value="UniProtKB-KW"/>
</dbReference>
<name>A0ABV8H399_9FLAO</name>
<dbReference type="EMBL" id="JBHSAS010000006">
    <property type="protein sequence ID" value="MFC4026572.1"/>
    <property type="molecule type" value="Genomic_DNA"/>
</dbReference>